<accession>H1DCZ4</accession>
<dbReference type="PROSITE" id="PS52016">
    <property type="entry name" value="TONB_DEPENDENT_REC_3"/>
    <property type="match status" value="1"/>
</dbReference>
<sequence length="1028" mass="114186">MENRQTNKAKYLYRILVVLLAWCLPLGAMAQEDYLLKGNVADEKGETMPGVNILIKGTVSGVATDLDGNFTLKVKKGDLLVFSFTGYKTQEIPVVGQNDLKIVLQEDIESLEEVVVIGYGTLKKSDLTGAITSVDAEKLAGKSTVNVAEALQGQVAGVSIAKYGGLAGQGVYVKIRGFGTYGNSEPLYIVDGFPGDMSTIAPNDIESIEVLKDGAAAAIYGSVAANGVVIITTKSGKKGQVKVDINSYGVVKKATGLFDMLDAEGFQTLSRMMVEEKNKYSDKPKDIPAYVYKEPRANTDWQDEVFRRGFAQSHSVSVRGGGEVAQFSISANIYDEKGIVLDNNFLMQNARMKVNTKKSIFDISASLAYTAKKRSDPDFSLTEVYRASPLTPVLDSDQEFGYGIADLSEGFVSTRNPVADAHFKHNKTKTQDVVAMFSVAANFTDWLQFKTAYYYNGYNSQYYENAPNFISSPTEPNEYPYVYEKRSYWENQTVDNYLTFNKKFKGHAITMMAGISVAMEKSNWNALNGEGKTTVDGKDQPAGFENPWWNTPNAAIGGTFSGEGTRTVYNRLSYFGRLNYSFKDRYLLQVTVRRDGSSKFGPDSRWGTFPSVALGWRISEEEFFPKGGVVSNLKLRGSWGQLGNENVLGNFDFLALMTKGNGGSLGYVQGMGKNPWIATIANVMENRELKWETSQSLNIGVDYGLFDGKLTGALNYFNNKTIDLLITKKLAPSAGIADPILNIGTMRNTGVEFDVNYRNNYGEFSWSAGFNITYLKNKVIKMANPDQIIYGGYDATQTREGKPVATFYLYQTDGIFQNMGEVYAHSKDGKLIQPNAKPGDIRFKDINGDGILDGKDKVDMGNGMPKVEANLSFNAEYKGLDFSFLLGSGWGHKIYNGTRVRSESMDELYNMFASTLNAWTPTNRNTNMPRAVLEDPNENSRESDRFLEDGDFIRLRQIQLGYTLPKVWLRKLNMEKIRLYVSADNVWTWTKYSGVDPEFAQEKVINTGIDSSIYPFTKSYVFGLQVTF</sequence>
<dbReference type="PANTHER" id="PTHR30069:SF29">
    <property type="entry name" value="HEMOGLOBIN AND HEMOGLOBIN-HAPTOGLOBIN-BINDING PROTEIN 1-RELATED"/>
    <property type="match status" value="1"/>
</dbReference>
<evidence type="ECO:0000256" key="8">
    <source>
        <dbReference type="PROSITE-ProRule" id="PRU01360"/>
    </source>
</evidence>
<keyword evidence="4 8" id="KW-0812">Transmembrane</keyword>
<dbReference type="PATRIC" id="fig|742817.3.peg.208"/>
<dbReference type="NCBIfam" id="TIGR04056">
    <property type="entry name" value="OMP_RagA_SusC"/>
    <property type="match status" value="1"/>
</dbReference>
<dbReference type="InterPro" id="IPR012910">
    <property type="entry name" value="Plug_dom"/>
</dbReference>
<keyword evidence="7 8" id="KW-0998">Cell outer membrane</keyword>
<keyword evidence="2 8" id="KW-0813">Transport</keyword>
<dbReference type="HOGENOM" id="CLU_004317_0_2_10"/>
<keyword evidence="5 9" id="KW-0732">Signal</keyword>
<dbReference type="GO" id="GO:0015344">
    <property type="term" value="F:siderophore uptake transmembrane transporter activity"/>
    <property type="evidence" value="ECO:0007669"/>
    <property type="project" value="TreeGrafter"/>
</dbReference>
<dbReference type="InterPro" id="IPR039426">
    <property type="entry name" value="TonB-dep_rcpt-like"/>
</dbReference>
<comment type="similarity">
    <text evidence="8">Belongs to the TonB-dependent receptor family.</text>
</comment>
<dbReference type="Proteomes" id="UP000004892">
    <property type="component" value="Unassembled WGS sequence"/>
</dbReference>
<dbReference type="GO" id="GO:0009279">
    <property type="term" value="C:cell outer membrane"/>
    <property type="evidence" value="ECO:0007669"/>
    <property type="project" value="UniProtKB-SubCell"/>
</dbReference>
<dbReference type="InterPro" id="IPR023996">
    <property type="entry name" value="TonB-dep_OMP_SusC/RagA"/>
</dbReference>
<dbReference type="RefSeq" id="WP_009135355.1">
    <property type="nucleotide sequence ID" value="NZ_JH594596.1"/>
</dbReference>
<evidence type="ECO:0000256" key="2">
    <source>
        <dbReference type="ARBA" id="ARBA00022448"/>
    </source>
</evidence>
<dbReference type="InterPro" id="IPR008969">
    <property type="entry name" value="CarboxyPept-like_regulatory"/>
</dbReference>
<dbReference type="InterPro" id="IPR037066">
    <property type="entry name" value="Plug_dom_sf"/>
</dbReference>
<evidence type="ECO:0000256" key="1">
    <source>
        <dbReference type="ARBA" id="ARBA00004571"/>
    </source>
</evidence>
<evidence type="ECO:0000256" key="4">
    <source>
        <dbReference type="ARBA" id="ARBA00022692"/>
    </source>
</evidence>
<dbReference type="Gene3D" id="2.170.130.10">
    <property type="entry name" value="TonB-dependent receptor, plug domain"/>
    <property type="match status" value="1"/>
</dbReference>
<feature type="signal peptide" evidence="9">
    <location>
        <begin position="1"/>
        <end position="30"/>
    </location>
</feature>
<dbReference type="SUPFAM" id="SSF49464">
    <property type="entry name" value="Carboxypeptidase regulatory domain-like"/>
    <property type="match status" value="1"/>
</dbReference>
<dbReference type="InterPro" id="IPR036942">
    <property type="entry name" value="Beta-barrel_TonB_sf"/>
</dbReference>
<dbReference type="GeneID" id="98067864"/>
<dbReference type="EMBL" id="ADMC01000001">
    <property type="protein sequence ID" value="EHP51199.1"/>
    <property type="molecule type" value="Genomic_DNA"/>
</dbReference>
<evidence type="ECO:0000313" key="11">
    <source>
        <dbReference type="EMBL" id="EHP51199.1"/>
    </source>
</evidence>
<evidence type="ECO:0000256" key="9">
    <source>
        <dbReference type="SAM" id="SignalP"/>
    </source>
</evidence>
<evidence type="ECO:0000256" key="7">
    <source>
        <dbReference type="ARBA" id="ARBA00023237"/>
    </source>
</evidence>
<dbReference type="SUPFAM" id="SSF56935">
    <property type="entry name" value="Porins"/>
    <property type="match status" value="1"/>
</dbReference>
<keyword evidence="3 8" id="KW-1134">Transmembrane beta strand</keyword>
<dbReference type="Gene3D" id="2.40.170.20">
    <property type="entry name" value="TonB-dependent receptor, beta-barrel domain"/>
    <property type="match status" value="1"/>
</dbReference>
<dbReference type="FunFam" id="2.60.40.1120:FF:000003">
    <property type="entry name" value="Outer membrane protein Omp121"/>
    <property type="match status" value="1"/>
</dbReference>
<feature type="chain" id="PRO_5003549112" evidence="9">
    <location>
        <begin position="31"/>
        <end position="1028"/>
    </location>
</feature>
<keyword evidence="6 8" id="KW-0472">Membrane</keyword>
<evidence type="ECO:0000256" key="5">
    <source>
        <dbReference type="ARBA" id="ARBA00022729"/>
    </source>
</evidence>
<dbReference type="eggNOG" id="COG4771">
    <property type="taxonomic scope" value="Bacteria"/>
</dbReference>
<evidence type="ECO:0000313" key="12">
    <source>
        <dbReference type="Proteomes" id="UP000004892"/>
    </source>
</evidence>
<feature type="domain" description="TonB-dependent receptor plug" evidence="10">
    <location>
        <begin position="124"/>
        <end position="228"/>
    </location>
</feature>
<dbReference type="Pfam" id="PF13715">
    <property type="entry name" value="CarbopepD_reg_2"/>
    <property type="match status" value="1"/>
</dbReference>
<comment type="caution">
    <text evidence="11">The sequence shown here is derived from an EMBL/GenBank/DDBJ whole genome shotgun (WGS) entry which is preliminary data.</text>
</comment>
<dbReference type="GO" id="GO:0044718">
    <property type="term" value="P:siderophore transmembrane transport"/>
    <property type="evidence" value="ECO:0007669"/>
    <property type="project" value="TreeGrafter"/>
</dbReference>
<dbReference type="PANTHER" id="PTHR30069">
    <property type="entry name" value="TONB-DEPENDENT OUTER MEMBRANE RECEPTOR"/>
    <property type="match status" value="1"/>
</dbReference>
<dbReference type="Gene3D" id="2.60.40.1120">
    <property type="entry name" value="Carboxypeptidase-like, regulatory domain"/>
    <property type="match status" value="1"/>
</dbReference>
<dbReference type="InterPro" id="IPR023997">
    <property type="entry name" value="TonB-dep_OMP_SusC/RagA_CS"/>
</dbReference>
<evidence type="ECO:0000259" key="10">
    <source>
        <dbReference type="Pfam" id="PF07715"/>
    </source>
</evidence>
<reference evidence="11 12" key="1">
    <citation type="submission" date="2012-01" db="EMBL/GenBank/DDBJ databases">
        <title>The Genome Sequence of Odoribacter laneus YIT 12061.</title>
        <authorList>
            <consortium name="The Broad Institute Genome Sequencing Platform"/>
            <person name="Earl A."/>
            <person name="Ward D."/>
            <person name="Feldgarden M."/>
            <person name="Gevers D."/>
            <person name="Morotomi M."/>
            <person name="Young S.K."/>
            <person name="Zeng Q."/>
            <person name="Gargeya S."/>
            <person name="Fitzgerald M."/>
            <person name="Haas B."/>
            <person name="Abouelleil A."/>
            <person name="Alvarado L."/>
            <person name="Arachchi H.M."/>
            <person name="Berlin A."/>
            <person name="Chapman S.B."/>
            <person name="Gearin G."/>
            <person name="Goldberg J."/>
            <person name="Griggs A."/>
            <person name="Gujja S."/>
            <person name="Hansen M."/>
            <person name="Heiman D."/>
            <person name="Howarth C."/>
            <person name="Larimer J."/>
            <person name="Lui A."/>
            <person name="MacDonald P.J.P."/>
            <person name="McCowen C."/>
            <person name="Montmayeur A."/>
            <person name="Murphy C."/>
            <person name="Neiman D."/>
            <person name="Pearson M."/>
            <person name="Priest M."/>
            <person name="Roberts A."/>
            <person name="Saif S."/>
            <person name="Shea T."/>
            <person name="Sisk P."/>
            <person name="Stolte C."/>
            <person name="Sykes S."/>
            <person name="Wortman J."/>
            <person name="Nusbaum C."/>
            <person name="Birren B."/>
        </authorList>
    </citation>
    <scope>NUCLEOTIDE SEQUENCE [LARGE SCALE GENOMIC DNA]</scope>
    <source>
        <strain evidence="11 12">YIT 12061</strain>
    </source>
</reference>
<dbReference type="STRING" id="742817.HMPREF9449_00201"/>
<comment type="subcellular location">
    <subcellularLocation>
        <location evidence="1 8">Cell outer membrane</location>
        <topology evidence="1 8">Multi-pass membrane protein</topology>
    </subcellularLocation>
</comment>
<organism evidence="11 12">
    <name type="scientific">Odoribacter laneus YIT 12061</name>
    <dbReference type="NCBI Taxonomy" id="742817"/>
    <lineage>
        <taxon>Bacteria</taxon>
        <taxon>Pseudomonadati</taxon>
        <taxon>Bacteroidota</taxon>
        <taxon>Bacteroidia</taxon>
        <taxon>Bacteroidales</taxon>
        <taxon>Odoribacteraceae</taxon>
        <taxon>Odoribacter</taxon>
    </lineage>
</organism>
<name>H1DCZ4_9BACT</name>
<proteinExistence type="inferred from homology"/>
<gene>
    <name evidence="11" type="ORF">HMPREF9449_00201</name>
</gene>
<dbReference type="NCBIfam" id="TIGR04057">
    <property type="entry name" value="SusC_RagA_signa"/>
    <property type="match status" value="1"/>
</dbReference>
<dbReference type="Pfam" id="PF07715">
    <property type="entry name" value="Plug"/>
    <property type="match status" value="1"/>
</dbReference>
<protein>
    <submittedName>
        <fullName evidence="11">SusC/RagA family TonB-linked outer membrane protein</fullName>
    </submittedName>
</protein>
<evidence type="ECO:0000256" key="6">
    <source>
        <dbReference type="ARBA" id="ARBA00023136"/>
    </source>
</evidence>
<dbReference type="AlphaFoldDB" id="H1DCZ4"/>
<keyword evidence="12" id="KW-1185">Reference proteome</keyword>
<evidence type="ECO:0000256" key="3">
    <source>
        <dbReference type="ARBA" id="ARBA00022452"/>
    </source>
</evidence>